<dbReference type="GO" id="GO:0005730">
    <property type="term" value="C:nucleolus"/>
    <property type="evidence" value="ECO:0007669"/>
    <property type="project" value="UniProtKB-SubCell"/>
</dbReference>
<evidence type="ECO:0000313" key="10">
    <source>
        <dbReference type="Proteomes" id="UP000011082"/>
    </source>
</evidence>
<dbReference type="SUPFAM" id="SSF52540">
    <property type="entry name" value="P-loop containing nucleoside triphosphate hydrolases"/>
    <property type="match status" value="1"/>
</dbReference>
<keyword evidence="6 7" id="KW-0539">Nucleus</keyword>
<sequence length="410" mass="46559">MKVNFYNAKKLKYLNTLSSGKAKRNSRGEIIKAAPFQSKDASTGRVEPARAWFTNTKTVTQNELEEYRNSIKTKSPYDVLLSVGNVPYSLINNEVKLKKKADFSSCFGSKNQSKRPKLQYKSLEEMVNRENPVHKEAIHRNDKNVKGQSHRIWNELYKVIDSSDVVVHVLDARDPLGTKCSQIEEFLKTKARHKHLMYVLNKVDLIPKAVTAQWLRTLSKEHPCLAYHSNSLDNNYGKANLMNVLRQFKTLYKKDTLSIGFVGYPNTGKSSIINTLRNKAVCKSAPVPGETRHWQYIALMKDLYLIDCPGVVPVSDYRMAVLRGAIRIENVEDPEDLIPDVIKLTGKEAVENCYGIPFESLDDLFVQMASRFGKVTKGGEPNIDLISKMILHDLHRGKIPYFTLPPESKA</sequence>
<dbReference type="InterPro" id="IPR027417">
    <property type="entry name" value="P-loop_NTPase"/>
</dbReference>
<dbReference type="Gene3D" id="3.40.50.300">
    <property type="entry name" value="P-loop containing nucleotide triphosphate hydrolases"/>
    <property type="match status" value="1"/>
</dbReference>
<dbReference type="OMA" id="RTQGFNH"/>
<dbReference type="GO" id="GO:0070180">
    <property type="term" value="F:large ribosomal subunit rRNA binding"/>
    <property type="evidence" value="ECO:0007669"/>
    <property type="project" value="EnsemblFungi"/>
</dbReference>
<protein>
    <recommendedName>
        <fullName evidence="3 7">Nucleolar GTP-binding protein 2</fullName>
    </recommendedName>
</protein>
<dbReference type="InterPro" id="IPR023179">
    <property type="entry name" value="GTP-bd_ortho_bundle_sf"/>
</dbReference>
<dbReference type="CDD" id="cd01858">
    <property type="entry name" value="NGP_1"/>
    <property type="match status" value="1"/>
</dbReference>
<dbReference type="Pfam" id="PF08153">
    <property type="entry name" value="NGP1NT"/>
    <property type="match status" value="1"/>
</dbReference>
<comment type="subcellular location">
    <subcellularLocation>
        <location evidence="2 7">Nucleus</location>
        <location evidence="2 7">Nucleolus</location>
    </subcellularLocation>
</comment>
<gene>
    <name evidence="9" type="ORF">VICG_01288</name>
</gene>
<dbReference type="FunCoup" id="L2GME7">
    <property type="interactions" value="129"/>
</dbReference>
<dbReference type="FunFam" id="3.40.50.300:FF:000559">
    <property type="entry name" value="Nuclear/nucleolar GTPase 2"/>
    <property type="match status" value="1"/>
</dbReference>
<evidence type="ECO:0000256" key="2">
    <source>
        <dbReference type="ARBA" id="ARBA00004604"/>
    </source>
</evidence>
<keyword evidence="5 7" id="KW-0342">GTP-binding</keyword>
<evidence type="ECO:0000256" key="6">
    <source>
        <dbReference type="ARBA" id="ARBA00023242"/>
    </source>
</evidence>
<dbReference type="OrthoDB" id="444945at2759"/>
<dbReference type="PANTHER" id="PTHR11089:SF9">
    <property type="entry name" value="NUCLEOLAR GTP-BINDING PROTEIN 2"/>
    <property type="match status" value="1"/>
</dbReference>
<dbReference type="GO" id="GO:0005525">
    <property type="term" value="F:GTP binding"/>
    <property type="evidence" value="ECO:0007669"/>
    <property type="project" value="UniProtKB-KW"/>
</dbReference>
<dbReference type="RefSeq" id="XP_007604734.1">
    <property type="nucleotide sequence ID" value="XM_007604672.1"/>
</dbReference>
<dbReference type="PANTHER" id="PTHR11089">
    <property type="entry name" value="GTP-BINDING PROTEIN-RELATED"/>
    <property type="match status" value="1"/>
</dbReference>
<keyword evidence="10" id="KW-1185">Reference proteome</keyword>
<reference evidence="10" key="1">
    <citation type="submission" date="2011-05" db="EMBL/GenBank/DDBJ databases">
        <title>The genome sequence of Vittaforma corneae strain ATCC 50505.</title>
        <authorList>
            <consortium name="The Broad Institute Genome Sequencing Platform"/>
            <person name="Cuomo C."/>
            <person name="Didier E."/>
            <person name="Bowers L."/>
            <person name="Young S.K."/>
            <person name="Zeng Q."/>
            <person name="Gargeya S."/>
            <person name="Fitzgerald M."/>
            <person name="Haas B."/>
            <person name="Abouelleil A."/>
            <person name="Alvarado L."/>
            <person name="Arachchi H.M."/>
            <person name="Berlin A."/>
            <person name="Chapman S.B."/>
            <person name="Gearin G."/>
            <person name="Goldberg J."/>
            <person name="Griggs A."/>
            <person name="Gujja S."/>
            <person name="Hansen M."/>
            <person name="Heiman D."/>
            <person name="Howarth C."/>
            <person name="Larimer J."/>
            <person name="Lui A."/>
            <person name="MacDonald P.J.P."/>
            <person name="McCowen C."/>
            <person name="Montmayeur A."/>
            <person name="Murphy C."/>
            <person name="Neiman D."/>
            <person name="Pearson M."/>
            <person name="Priest M."/>
            <person name="Roberts A."/>
            <person name="Saif S."/>
            <person name="Shea T."/>
            <person name="Sisk P."/>
            <person name="Stolte C."/>
            <person name="Sykes S."/>
            <person name="Wortman J."/>
            <person name="Nusbaum C."/>
            <person name="Birren B."/>
        </authorList>
    </citation>
    <scope>NUCLEOTIDE SEQUENCE [LARGE SCALE GENOMIC DNA]</scope>
    <source>
        <strain evidence="10">ATCC 50505</strain>
    </source>
</reference>
<dbReference type="GO" id="GO:0000055">
    <property type="term" value="P:ribosomal large subunit export from nucleus"/>
    <property type="evidence" value="ECO:0007669"/>
    <property type="project" value="EnsemblFungi"/>
</dbReference>
<name>L2GME7_VITCO</name>
<dbReference type="PRINTS" id="PR00326">
    <property type="entry name" value="GTP1OBG"/>
</dbReference>
<dbReference type="STRING" id="993615.L2GME7"/>
<dbReference type="InterPro" id="IPR050755">
    <property type="entry name" value="TRAFAC_YlqF/YawG_RiboMat"/>
</dbReference>
<dbReference type="Pfam" id="PF01926">
    <property type="entry name" value="MMR_HSR1"/>
    <property type="match status" value="1"/>
</dbReference>
<evidence type="ECO:0000259" key="8">
    <source>
        <dbReference type="PROSITE" id="PS51721"/>
    </source>
</evidence>
<evidence type="ECO:0000256" key="4">
    <source>
        <dbReference type="ARBA" id="ARBA00022741"/>
    </source>
</evidence>
<evidence type="ECO:0000256" key="7">
    <source>
        <dbReference type="RuleBase" id="RU364023"/>
    </source>
</evidence>
<dbReference type="Proteomes" id="UP000011082">
    <property type="component" value="Unassembled WGS sequence"/>
</dbReference>
<dbReference type="InterPro" id="IPR030378">
    <property type="entry name" value="G_CP_dom"/>
</dbReference>
<accession>L2GME7</accession>
<evidence type="ECO:0000256" key="3">
    <source>
        <dbReference type="ARBA" id="ARBA00022127"/>
    </source>
</evidence>
<dbReference type="PROSITE" id="PS51721">
    <property type="entry name" value="G_CP"/>
    <property type="match status" value="1"/>
</dbReference>
<evidence type="ECO:0000256" key="1">
    <source>
        <dbReference type="ARBA" id="ARBA00003892"/>
    </source>
</evidence>
<dbReference type="GO" id="GO:2000200">
    <property type="term" value="P:regulation of ribosomal subunit export from nucleus"/>
    <property type="evidence" value="ECO:0007669"/>
    <property type="project" value="EnsemblFungi"/>
</dbReference>
<dbReference type="GO" id="GO:0005654">
    <property type="term" value="C:nucleoplasm"/>
    <property type="evidence" value="ECO:0007669"/>
    <property type="project" value="EnsemblFungi"/>
</dbReference>
<keyword evidence="4 7" id="KW-0547">Nucleotide-binding</keyword>
<dbReference type="InterPro" id="IPR024929">
    <property type="entry name" value="GNL2_CP_dom"/>
</dbReference>
<evidence type="ECO:0000313" key="9">
    <source>
        <dbReference type="EMBL" id="ELA41655.1"/>
    </source>
</evidence>
<dbReference type="Gene3D" id="1.10.1580.10">
    <property type="match status" value="1"/>
</dbReference>
<organism evidence="9 10">
    <name type="scientific">Vittaforma corneae (strain ATCC 50505)</name>
    <name type="common">Microsporidian parasite</name>
    <name type="synonym">Nosema corneum</name>
    <dbReference type="NCBI Taxonomy" id="993615"/>
    <lineage>
        <taxon>Eukaryota</taxon>
        <taxon>Fungi</taxon>
        <taxon>Fungi incertae sedis</taxon>
        <taxon>Microsporidia</taxon>
        <taxon>Nosematidae</taxon>
        <taxon>Vittaforma</taxon>
    </lineage>
</organism>
<dbReference type="HOGENOM" id="CLU_011106_4_0_1"/>
<proteinExistence type="inferred from homology"/>
<comment type="similarity">
    <text evidence="7">Belongs to the TRAFAC class YlqF/YawG GTPase family. NOG2 subfamily.</text>
</comment>
<dbReference type="InterPro" id="IPR012971">
    <property type="entry name" value="NOG2_N_dom"/>
</dbReference>
<dbReference type="GO" id="GO:0030687">
    <property type="term" value="C:preribosome, large subunit precursor"/>
    <property type="evidence" value="ECO:0007669"/>
    <property type="project" value="EnsemblFungi"/>
</dbReference>
<dbReference type="EMBL" id="JH370140">
    <property type="protein sequence ID" value="ELA41655.1"/>
    <property type="molecule type" value="Genomic_DNA"/>
</dbReference>
<dbReference type="VEuPathDB" id="MicrosporidiaDB:VICG_01288"/>
<dbReference type="GeneID" id="19881999"/>
<dbReference type="InterPro" id="IPR006073">
    <property type="entry name" value="GTP-bd"/>
</dbReference>
<dbReference type="AlphaFoldDB" id="L2GME7"/>
<evidence type="ECO:0000256" key="5">
    <source>
        <dbReference type="ARBA" id="ARBA00023134"/>
    </source>
</evidence>
<dbReference type="InParanoid" id="L2GME7"/>
<feature type="domain" description="CP-type G" evidence="8">
    <location>
        <begin position="153"/>
        <end position="314"/>
    </location>
</feature>
<comment type="function">
    <text evidence="1 7">GTPase that associates with pre-60S ribosomal subunits in the nucleolus and is required for their nuclear export and maturation.</text>
</comment>